<dbReference type="Proteomes" id="UP000572540">
    <property type="component" value="Unassembled WGS sequence"/>
</dbReference>
<accession>A0A7Z0AZE7</accession>
<comment type="caution">
    <text evidence="2">The sequence shown here is derived from an EMBL/GenBank/DDBJ whole genome shotgun (WGS) entry which is preliminary data.</text>
</comment>
<dbReference type="RefSeq" id="WP_179709825.1">
    <property type="nucleotide sequence ID" value="NZ_JACCAU010000001.1"/>
</dbReference>
<protein>
    <submittedName>
        <fullName evidence="2">Uncharacterized protein</fullName>
    </submittedName>
</protein>
<evidence type="ECO:0000256" key="1">
    <source>
        <dbReference type="SAM" id="MobiDB-lite"/>
    </source>
</evidence>
<evidence type="ECO:0000313" key="3">
    <source>
        <dbReference type="Proteomes" id="UP000572540"/>
    </source>
</evidence>
<dbReference type="EMBL" id="JACCAU010000001">
    <property type="protein sequence ID" value="NYH14480.1"/>
    <property type="molecule type" value="Genomic_DNA"/>
</dbReference>
<reference evidence="2 3" key="1">
    <citation type="submission" date="2020-07" db="EMBL/GenBank/DDBJ databases">
        <title>Exploring microbial biodiversity for novel pathways involved in the catabolism of aromatic compounds derived from lignin.</title>
        <authorList>
            <person name="Elkins J."/>
        </authorList>
    </citation>
    <scope>NUCLEOTIDE SEQUENCE [LARGE SCALE GENOMIC DNA]</scope>
    <source>
        <strain evidence="2 3">H2C3B</strain>
    </source>
</reference>
<feature type="region of interest" description="Disordered" evidence="1">
    <location>
        <begin position="67"/>
        <end position="89"/>
    </location>
</feature>
<name>A0A7Z0AZE7_9BURK</name>
<dbReference type="AlphaFoldDB" id="A0A7Z0AZE7"/>
<gene>
    <name evidence="2" type="ORF">GGD41_001708</name>
</gene>
<sequence length="102" mass="11564">MSETLWCVHLPELNDFIATVSEEAAVREALAINAYRENFHNLPEGSTFAVAREWPFSEPAHVRSLEVDSGDLQRMPHRKVSSSKKRRSISSVTRWIIGGLSR</sequence>
<proteinExistence type="predicted"/>
<evidence type="ECO:0000313" key="2">
    <source>
        <dbReference type="EMBL" id="NYH14480.1"/>
    </source>
</evidence>
<feature type="compositionally biased region" description="Basic residues" evidence="1">
    <location>
        <begin position="75"/>
        <end position="88"/>
    </location>
</feature>
<organism evidence="2 3">
    <name type="scientific">Paraburkholderia bryophila</name>
    <dbReference type="NCBI Taxonomy" id="420952"/>
    <lineage>
        <taxon>Bacteria</taxon>
        <taxon>Pseudomonadati</taxon>
        <taxon>Pseudomonadota</taxon>
        <taxon>Betaproteobacteria</taxon>
        <taxon>Burkholderiales</taxon>
        <taxon>Burkholderiaceae</taxon>
        <taxon>Paraburkholderia</taxon>
    </lineage>
</organism>